<accession>A0A6M3JAK0</accession>
<protein>
    <submittedName>
        <fullName evidence="1">Uncharacterized protein</fullName>
    </submittedName>
</protein>
<dbReference type="EMBL" id="MT141552">
    <property type="protein sequence ID" value="QJA66255.1"/>
    <property type="molecule type" value="Genomic_DNA"/>
</dbReference>
<proteinExistence type="predicted"/>
<name>A0A6M3JAK0_9ZZZZ</name>
<sequence>MADLYWVAGTGNWTTAASWSDVSGGSGTASAAPVETTNVHFDVNSFPAGGTATVNATAECLDMDWTGATNTPTLTVSSAVSVYGSVTFIAAMVMTGAQNVSFWGTGKTITTNGLTITVGLIIRDGASITLSDNYTTTGAGGDILTYGATLNTNGKTVSCNQFYGNATAKTVTLGASSITCKSWDFSAGGLTLTANNATINVTGTGTFAGGAVTTYNNINLNGTAHTLSGDWTCNLLRLKPATVQTITGTAGQVITVRCLDIPSHGKNVITLTGAGAWTIQGNRGYFEGDYLNLTNVVVGWKYLYYAGDHSTDGGGNTNWIFRRVIRPSIRPRIGVR</sequence>
<gene>
    <name evidence="1" type="ORF">MM415B00358_0017</name>
</gene>
<organism evidence="1">
    <name type="scientific">viral metagenome</name>
    <dbReference type="NCBI Taxonomy" id="1070528"/>
    <lineage>
        <taxon>unclassified sequences</taxon>
        <taxon>metagenomes</taxon>
        <taxon>organismal metagenomes</taxon>
    </lineage>
</organism>
<evidence type="ECO:0000313" key="1">
    <source>
        <dbReference type="EMBL" id="QJA66255.1"/>
    </source>
</evidence>
<reference evidence="1" key="1">
    <citation type="submission" date="2020-03" db="EMBL/GenBank/DDBJ databases">
        <title>The deep terrestrial virosphere.</title>
        <authorList>
            <person name="Holmfeldt K."/>
            <person name="Nilsson E."/>
            <person name="Simone D."/>
            <person name="Lopez-Fernandez M."/>
            <person name="Wu X."/>
            <person name="de Brujin I."/>
            <person name="Lundin D."/>
            <person name="Andersson A."/>
            <person name="Bertilsson S."/>
            <person name="Dopson M."/>
        </authorList>
    </citation>
    <scope>NUCLEOTIDE SEQUENCE</scope>
    <source>
        <strain evidence="1">MM415B00358</strain>
    </source>
</reference>
<dbReference type="AlphaFoldDB" id="A0A6M3JAK0"/>